<reference evidence="1 2" key="1">
    <citation type="submission" date="2019-04" db="EMBL/GenBank/DDBJ databases">
        <title>Microbes associate with the intestines of laboratory mice.</title>
        <authorList>
            <person name="Navarre W."/>
            <person name="Wong E."/>
            <person name="Huang K."/>
            <person name="Tropini C."/>
            <person name="Ng K."/>
            <person name="Yu B."/>
        </authorList>
    </citation>
    <scope>NUCLEOTIDE SEQUENCE [LARGE SCALE GENOMIC DNA]</scope>
    <source>
        <strain evidence="1 2">NM63_1-25</strain>
    </source>
</reference>
<dbReference type="Proteomes" id="UP000309566">
    <property type="component" value="Unassembled WGS sequence"/>
</dbReference>
<name>A0A4S2CTU7_9BACE</name>
<accession>A0A4S2CTU7</accession>
<dbReference type="SUPFAM" id="SSF52467">
    <property type="entry name" value="DHS-like NAD/FAD-binding domain"/>
    <property type="match status" value="1"/>
</dbReference>
<dbReference type="Pfam" id="PF13289">
    <property type="entry name" value="SIR2_2"/>
    <property type="match status" value="1"/>
</dbReference>
<evidence type="ECO:0000313" key="2">
    <source>
        <dbReference type="Proteomes" id="UP000309566"/>
    </source>
</evidence>
<sequence>MTTEEKDRLFKSIQDIVNDNPVLVIGCGASMNYGIPGMWDLAVAIKADFTKTPPISEESKNCVNELVSKLDAKMGLEDAMLSIKCTGEVENRILKIVWNQIKPKDNEVFMDVIQSRSCLPLTDLLTHLIYNRADAGVNVVTTNYDCLIEYAASKTDAYVNCGCSQSHIGHFIGFDNKNHLAKLKVYEGCVNIYKIHGSLDWFVDNNGEMRSYPNLTYIPNEMKPCIITPGTNKYERALEDPHRTLISSVDGLFKEASGYMCIGYGFNDKHIQPNLLKMAIERKKKILIVTKDLTEKIKSEVIAKAKNYIIVYSDGANGTKFKSSSEANEIIDETTEYWKLESFISIIQ</sequence>
<dbReference type="EMBL" id="SRYX01000059">
    <property type="protein sequence ID" value="TGY31024.1"/>
    <property type="molecule type" value="Genomic_DNA"/>
</dbReference>
<proteinExistence type="predicted"/>
<protein>
    <submittedName>
        <fullName evidence="1">SIR2 family protein</fullName>
    </submittedName>
</protein>
<gene>
    <name evidence="1" type="ORF">E5353_13820</name>
</gene>
<dbReference type="InterPro" id="IPR029035">
    <property type="entry name" value="DHS-like_NAD/FAD-binding_dom"/>
</dbReference>
<comment type="caution">
    <text evidence="1">The sequence shown here is derived from an EMBL/GenBank/DDBJ whole genome shotgun (WGS) entry which is preliminary data.</text>
</comment>
<dbReference type="RefSeq" id="WP_136000104.1">
    <property type="nucleotide sequence ID" value="NZ_SRYX01000059.1"/>
</dbReference>
<organism evidence="1 2">
    <name type="scientific">Bacteroides caecimuris</name>
    <dbReference type="NCBI Taxonomy" id="1796613"/>
    <lineage>
        <taxon>Bacteria</taxon>
        <taxon>Pseudomonadati</taxon>
        <taxon>Bacteroidota</taxon>
        <taxon>Bacteroidia</taxon>
        <taxon>Bacteroidales</taxon>
        <taxon>Bacteroidaceae</taxon>
        <taxon>Bacteroides</taxon>
    </lineage>
</organism>
<dbReference type="AlphaFoldDB" id="A0A4S2CTU7"/>
<evidence type="ECO:0000313" key="1">
    <source>
        <dbReference type="EMBL" id="TGY31024.1"/>
    </source>
</evidence>